<dbReference type="Proteomes" id="UP000214666">
    <property type="component" value="Chromosome"/>
</dbReference>
<gene>
    <name evidence="2" type="ORF">B4V02_20790</name>
</gene>
<dbReference type="STRING" id="172713.GCA_001705305_03266"/>
<feature type="transmembrane region" description="Helical" evidence="1">
    <location>
        <begin position="30"/>
        <end position="53"/>
    </location>
</feature>
<evidence type="ECO:0000313" key="3">
    <source>
        <dbReference type="Proteomes" id="UP000214666"/>
    </source>
</evidence>
<keyword evidence="1" id="KW-0812">Transmembrane</keyword>
<name>A0A222WSN3_9BACL</name>
<dbReference type="RefSeq" id="WP_094156237.1">
    <property type="nucleotide sequence ID" value="NZ_CP020028.1"/>
</dbReference>
<keyword evidence="1" id="KW-1133">Transmembrane helix</keyword>
<feature type="transmembrane region" description="Helical" evidence="1">
    <location>
        <begin position="7"/>
        <end position="24"/>
    </location>
</feature>
<sequence>MIWNIRNFVIFAFVILMWMIMDHLHVNNVLAFVIIFILMFLILYVPILFTVLWDSNLKRIEKFLMSNKSKPEYHLFYALAHEIDEEVEDSIRLLLQKYKGIHKQALYKTVFAFYKKEILTVKEEIEFIKPLAYKNYYRAIVCMEEGNNAEALKIIHEIPTPWMRNALLSELELKSNHHAAAELAQQALHQSKGLQKYVLFKTYQRKFPEMKPVKAR</sequence>
<evidence type="ECO:0000256" key="1">
    <source>
        <dbReference type="SAM" id="Phobius"/>
    </source>
</evidence>
<dbReference type="OrthoDB" id="2972906at2"/>
<dbReference type="AlphaFoldDB" id="A0A222WSN3"/>
<protein>
    <submittedName>
        <fullName evidence="2">Uncharacterized protein</fullName>
    </submittedName>
</protein>
<dbReference type="EMBL" id="CP020028">
    <property type="protein sequence ID" value="ASR48962.1"/>
    <property type="molecule type" value="Genomic_DNA"/>
</dbReference>
<accession>A0A222WSN3</accession>
<dbReference type="KEGG" id="pkb:B4V02_20790"/>
<proteinExistence type="predicted"/>
<keyword evidence="3" id="KW-1185">Reference proteome</keyword>
<keyword evidence="1" id="KW-0472">Membrane</keyword>
<reference evidence="2 3" key="1">
    <citation type="submission" date="2017-03" db="EMBL/GenBank/DDBJ databases">
        <title>Complete genome sequence of Paenibacillus Kribbensis producing bioflocculants.</title>
        <authorList>
            <person name="Lee H.-G."/>
            <person name="Oh H.-M."/>
        </authorList>
    </citation>
    <scope>NUCLEOTIDE SEQUENCE [LARGE SCALE GENOMIC DNA]</scope>
    <source>
        <strain evidence="2 3">AM49</strain>
    </source>
</reference>
<organism evidence="2 3">
    <name type="scientific">Paenibacillus kribbensis</name>
    <dbReference type="NCBI Taxonomy" id="172713"/>
    <lineage>
        <taxon>Bacteria</taxon>
        <taxon>Bacillati</taxon>
        <taxon>Bacillota</taxon>
        <taxon>Bacilli</taxon>
        <taxon>Bacillales</taxon>
        <taxon>Paenibacillaceae</taxon>
        <taxon>Paenibacillus</taxon>
    </lineage>
</organism>
<evidence type="ECO:0000313" key="2">
    <source>
        <dbReference type="EMBL" id="ASR48962.1"/>
    </source>
</evidence>